<keyword evidence="7" id="KW-1185">Reference proteome</keyword>
<evidence type="ECO:0000256" key="3">
    <source>
        <dbReference type="ARBA" id="ARBA00022840"/>
    </source>
</evidence>
<dbReference type="PANTHER" id="PTHR42939:SF3">
    <property type="entry name" value="ABC TRANSPORTER ATP-BINDING COMPONENT"/>
    <property type="match status" value="1"/>
</dbReference>
<dbReference type="SMART" id="SM00382">
    <property type="entry name" value="AAA"/>
    <property type="match status" value="1"/>
</dbReference>
<keyword evidence="4" id="KW-0812">Transmembrane</keyword>
<evidence type="ECO:0000256" key="1">
    <source>
        <dbReference type="ARBA" id="ARBA00022448"/>
    </source>
</evidence>
<dbReference type="InterPro" id="IPR003439">
    <property type="entry name" value="ABC_transporter-like_ATP-bd"/>
</dbReference>
<dbReference type="Proteomes" id="UP000464314">
    <property type="component" value="Chromosome"/>
</dbReference>
<evidence type="ECO:0000256" key="4">
    <source>
        <dbReference type="SAM" id="Phobius"/>
    </source>
</evidence>
<feature type="domain" description="ABC transporter" evidence="5">
    <location>
        <begin position="4"/>
        <end position="230"/>
    </location>
</feature>
<keyword evidence="1" id="KW-0813">Transport</keyword>
<keyword evidence="4" id="KW-1133">Transmembrane helix</keyword>
<feature type="transmembrane region" description="Helical" evidence="4">
    <location>
        <begin position="364"/>
        <end position="390"/>
    </location>
</feature>
<dbReference type="GO" id="GO:0016887">
    <property type="term" value="F:ATP hydrolysis activity"/>
    <property type="evidence" value="ECO:0007669"/>
    <property type="project" value="InterPro"/>
</dbReference>
<dbReference type="EMBL" id="CP048000">
    <property type="protein sequence ID" value="QHQ60048.1"/>
    <property type="molecule type" value="Genomic_DNA"/>
</dbReference>
<feature type="transmembrane region" description="Helical" evidence="4">
    <location>
        <begin position="468"/>
        <end position="487"/>
    </location>
</feature>
<dbReference type="InterPro" id="IPR025699">
    <property type="entry name" value="ABC2_memb-like"/>
</dbReference>
<feature type="transmembrane region" description="Helical" evidence="4">
    <location>
        <begin position="433"/>
        <end position="453"/>
    </location>
</feature>
<keyword evidence="2" id="KW-0547">Nucleotide-binding</keyword>
<dbReference type="Gene3D" id="3.40.50.300">
    <property type="entry name" value="P-loop containing nucleotide triphosphate hydrolases"/>
    <property type="match status" value="1"/>
</dbReference>
<dbReference type="InterPro" id="IPR051782">
    <property type="entry name" value="ABC_Transporter_VariousFunc"/>
</dbReference>
<dbReference type="InterPro" id="IPR003593">
    <property type="entry name" value="AAA+_ATPase"/>
</dbReference>
<feature type="transmembrane region" description="Helical" evidence="4">
    <location>
        <begin position="402"/>
        <end position="424"/>
    </location>
</feature>
<name>A0A6P1TL74_9FIRM</name>
<dbReference type="SUPFAM" id="SSF52540">
    <property type="entry name" value="P-loop containing nucleoside triphosphate hydrolases"/>
    <property type="match status" value="1"/>
</dbReference>
<dbReference type="GO" id="GO:0005524">
    <property type="term" value="F:ATP binding"/>
    <property type="evidence" value="ECO:0007669"/>
    <property type="project" value="UniProtKB-KW"/>
</dbReference>
<dbReference type="PROSITE" id="PS50893">
    <property type="entry name" value="ABC_TRANSPORTER_2"/>
    <property type="match status" value="1"/>
</dbReference>
<evidence type="ECO:0000313" key="6">
    <source>
        <dbReference type="EMBL" id="QHQ60048.1"/>
    </source>
</evidence>
<keyword evidence="3 6" id="KW-0067">ATP-binding</keyword>
<feature type="transmembrane region" description="Helical" evidence="4">
    <location>
        <begin position="301"/>
        <end position="318"/>
    </location>
</feature>
<evidence type="ECO:0000313" key="7">
    <source>
        <dbReference type="Proteomes" id="UP000464314"/>
    </source>
</evidence>
<keyword evidence="4" id="KW-0472">Membrane</keyword>
<evidence type="ECO:0000259" key="5">
    <source>
        <dbReference type="PROSITE" id="PS50893"/>
    </source>
</evidence>
<evidence type="ECO:0000256" key="2">
    <source>
        <dbReference type="ARBA" id="ARBA00022741"/>
    </source>
</evidence>
<dbReference type="PANTHER" id="PTHR42939">
    <property type="entry name" value="ABC TRANSPORTER ATP-BINDING PROTEIN ALBC-RELATED"/>
    <property type="match status" value="1"/>
</dbReference>
<dbReference type="CDD" id="cd03230">
    <property type="entry name" value="ABC_DR_subfamily_A"/>
    <property type="match status" value="1"/>
</dbReference>
<dbReference type="AlphaFoldDB" id="A0A6P1TL74"/>
<dbReference type="Pfam" id="PF13346">
    <property type="entry name" value="ABC2_membrane_5"/>
    <property type="match status" value="1"/>
</dbReference>
<dbReference type="InterPro" id="IPR027417">
    <property type="entry name" value="P-loop_NTPase"/>
</dbReference>
<accession>A0A6P1TL74</accession>
<reference evidence="6 7" key="1">
    <citation type="submission" date="2020-01" db="EMBL/GenBank/DDBJ databases">
        <title>Genome analysis of Anaerocolumna sp. CBA3638.</title>
        <authorList>
            <person name="Kim J."/>
            <person name="Roh S.W."/>
        </authorList>
    </citation>
    <scope>NUCLEOTIDE SEQUENCE [LARGE SCALE GENOMIC DNA]</scope>
    <source>
        <strain evidence="6 7">CBA3638</strain>
    </source>
</reference>
<sequence length="497" mass="56586">MENAIVLDGVTKQYKNFKLDKISFSVPRGSIMGFIGENGAGKTTTLKLILNLIHKNEGNIKVFGLDHIQDERKIKEQIGVVFDESYFHDNLTLGHISKIMSKIYSNWEENTFKKYANRLKLPEDKIIKEFSRGMKMKLSIAAALSHGAKLLILDEATSGLDPIVRDEILDIFLDFIQNEEHTILISSHIISDLEKIADYITFIHEGKIVFSKSKDDLIYNYGIVRCRKEDYDKLDKSHIAGVRKGQFGYEVMVDNKKELERFRNDLIIDSTSIEEIILFKVRGNRVMAGLFIKDLYNIRKYVKQIGLTVILFAFFAINLKSPSYLVGMIVMMSSMLVITSMSYDETAKWDKYALTMPLVRKDIVLSKYVFLIFTVLSGTILSGIAAIIMSVAMKIQNPMENLIASGIIALIAIFMFSFLLPLLFKYGVEKARIMMFAVFAVPFLMVVGLIKLLDNLNIPKPSMEQLKMLGFAFPVIVLIAVFISYNLSVKIFNKKEF</sequence>
<organism evidence="6 7">
    <name type="scientific">Anaerocolumna sedimenticola</name>
    <dbReference type="NCBI Taxonomy" id="2696063"/>
    <lineage>
        <taxon>Bacteria</taxon>
        <taxon>Bacillati</taxon>
        <taxon>Bacillota</taxon>
        <taxon>Clostridia</taxon>
        <taxon>Lachnospirales</taxon>
        <taxon>Lachnospiraceae</taxon>
        <taxon>Anaerocolumna</taxon>
    </lineage>
</organism>
<dbReference type="RefSeq" id="WP_161836884.1">
    <property type="nucleotide sequence ID" value="NZ_CP048000.1"/>
</dbReference>
<dbReference type="Pfam" id="PF00005">
    <property type="entry name" value="ABC_tran"/>
    <property type="match status" value="1"/>
</dbReference>
<proteinExistence type="predicted"/>
<protein>
    <submittedName>
        <fullName evidence="6">ATP-binding cassette domain-containing protein</fullName>
    </submittedName>
</protein>
<gene>
    <name evidence="6" type="ORF">Ana3638_04015</name>
</gene>
<dbReference type="KEGG" id="anr:Ana3638_04015"/>